<reference evidence="2" key="1">
    <citation type="submission" date="2021-01" db="EMBL/GenBank/DDBJ databases">
        <title>Caligus Genome Assembly.</title>
        <authorList>
            <person name="Gallardo-Escarate C."/>
        </authorList>
    </citation>
    <scope>NUCLEOTIDE SEQUENCE [LARGE SCALE GENOMIC DNA]</scope>
</reference>
<gene>
    <name evidence="1" type="ORF">FKW44_018733</name>
</gene>
<keyword evidence="2" id="KW-1185">Reference proteome</keyword>
<organism evidence="1 2">
    <name type="scientific">Caligus rogercresseyi</name>
    <name type="common">Sea louse</name>
    <dbReference type="NCBI Taxonomy" id="217165"/>
    <lineage>
        <taxon>Eukaryota</taxon>
        <taxon>Metazoa</taxon>
        <taxon>Ecdysozoa</taxon>
        <taxon>Arthropoda</taxon>
        <taxon>Crustacea</taxon>
        <taxon>Multicrustacea</taxon>
        <taxon>Hexanauplia</taxon>
        <taxon>Copepoda</taxon>
        <taxon>Siphonostomatoida</taxon>
        <taxon>Caligidae</taxon>
        <taxon>Caligus</taxon>
    </lineage>
</organism>
<accession>A0A7T8GUU7</accession>
<evidence type="ECO:0000313" key="1">
    <source>
        <dbReference type="EMBL" id="QQP38218.1"/>
    </source>
</evidence>
<dbReference type="Proteomes" id="UP000595437">
    <property type="component" value="Chromosome 13"/>
</dbReference>
<sequence>MEENRRAEEERERKEHIKLKEEVRRLQEERRDAFFLTEESEKRATGLEKEMKEWRP</sequence>
<dbReference type="EMBL" id="CP045902">
    <property type="protein sequence ID" value="QQP38218.1"/>
    <property type="molecule type" value="Genomic_DNA"/>
</dbReference>
<evidence type="ECO:0000313" key="2">
    <source>
        <dbReference type="Proteomes" id="UP000595437"/>
    </source>
</evidence>
<proteinExistence type="predicted"/>
<name>A0A7T8GUU7_CALRO</name>
<dbReference type="AlphaFoldDB" id="A0A7T8GUU7"/>
<protein>
    <submittedName>
        <fullName evidence="1">Uncharacterized protein</fullName>
    </submittedName>
</protein>